<evidence type="ECO:0008006" key="3">
    <source>
        <dbReference type="Google" id="ProtNLM"/>
    </source>
</evidence>
<protein>
    <recommendedName>
        <fullName evidence="3">Lipoprotein</fullName>
    </recommendedName>
</protein>
<reference evidence="1 2" key="1">
    <citation type="submission" date="2019-07" db="EMBL/GenBank/DDBJ databases">
        <title>Whole genome shotgun sequence of Segetibacter aerophilus NBRC 106135.</title>
        <authorList>
            <person name="Hosoyama A."/>
            <person name="Uohara A."/>
            <person name="Ohji S."/>
            <person name="Ichikawa N."/>
        </authorList>
    </citation>
    <scope>NUCLEOTIDE SEQUENCE [LARGE SCALE GENOMIC DNA]</scope>
    <source>
        <strain evidence="1 2">NBRC 106135</strain>
    </source>
</reference>
<sequence length="130" mass="14991">MNKYSSIKYRPSILLIVCCLLSSCRGSKTKSLSFEGCRATYVEYLGGKKELYAGHFITNAMELEAAQRKLGDCLCEEYLKTRDSTIRNKIIELYNEKETYFTPSTEITTNNFDSIIKHRKEVFDTTMLID</sequence>
<keyword evidence="2" id="KW-1185">Reference proteome</keyword>
<dbReference type="Proteomes" id="UP000321513">
    <property type="component" value="Unassembled WGS sequence"/>
</dbReference>
<dbReference type="AlphaFoldDB" id="A0A512BGL0"/>
<name>A0A512BGL0_9BACT</name>
<proteinExistence type="predicted"/>
<accession>A0A512BGL0</accession>
<comment type="caution">
    <text evidence="1">The sequence shown here is derived from an EMBL/GenBank/DDBJ whole genome shotgun (WGS) entry which is preliminary data.</text>
</comment>
<dbReference type="EMBL" id="BJYT01000016">
    <property type="protein sequence ID" value="GEO11109.1"/>
    <property type="molecule type" value="Genomic_DNA"/>
</dbReference>
<organism evidence="1 2">
    <name type="scientific">Segetibacter aerophilus</name>
    <dbReference type="NCBI Taxonomy" id="670293"/>
    <lineage>
        <taxon>Bacteria</taxon>
        <taxon>Pseudomonadati</taxon>
        <taxon>Bacteroidota</taxon>
        <taxon>Chitinophagia</taxon>
        <taxon>Chitinophagales</taxon>
        <taxon>Chitinophagaceae</taxon>
        <taxon>Segetibacter</taxon>
    </lineage>
</organism>
<evidence type="ECO:0000313" key="2">
    <source>
        <dbReference type="Proteomes" id="UP000321513"/>
    </source>
</evidence>
<dbReference type="PROSITE" id="PS51257">
    <property type="entry name" value="PROKAR_LIPOPROTEIN"/>
    <property type="match status" value="1"/>
</dbReference>
<gene>
    <name evidence="1" type="ORF">SAE01_36050</name>
</gene>
<evidence type="ECO:0000313" key="1">
    <source>
        <dbReference type="EMBL" id="GEO11109.1"/>
    </source>
</evidence>